<sequence length="191" mass="19609">MTQHGLFHLGGFSIEVNAAILITLLGVASCFDIKSRRIPNWLVAAGLVFSLGAHAFLGNGGFSAWALGLLVGFGLFLPLYVVRAMGAGDVKLMGMVGAFLGPASAAGAVLTTLVAGGVLAIAVALWSGALRNTLANVRSLMIQTMFRTLHGGSVRIEALPASAGKLPYAVAIAAGTFIHLLLIRSGHALFA</sequence>
<feature type="transmembrane region" description="Helical" evidence="2">
    <location>
        <begin position="166"/>
        <end position="183"/>
    </location>
</feature>
<dbReference type="GO" id="GO:0004190">
    <property type="term" value="F:aspartic-type endopeptidase activity"/>
    <property type="evidence" value="ECO:0007669"/>
    <property type="project" value="InterPro"/>
</dbReference>
<feature type="transmembrane region" description="Helical" evidence="2">
    <location>
        <begin position="6"/>
        <end position="31"/>
    </location>
</feature>
<dbReference type="GO" id="GO:0005886">
    <property type="term" value="C:plasma membrane"/>
    <property type="evidence" value="ECO:0007669"/>
    <property type="project" value="TreeGrafter"/>
</dbReference>
<dbReference type="PANTHER" id="PTHR30487:SF0">
    <property type="entry name" value="PREPILIN LEADER PEPTIDASE_N-METHYLTRANSFERASE-RELATED"/>
    <property type="match status" value="1"/>
</dbReference>
<keyword evidence="5" id="KW-1185">Reference proteome</keyword>
<dbReference type="AlphaFoldDB" id="A0A3A3GRS8"/>
<keyword evidence="2" id="KW-0812">Transmembrane</keyword>
<proteinExistence type="inferred from homology"/>
<protein>
    <submittedName>
        <fullName evidence="4">Prepilin peptidase</fullName>
    </submittedName>
</protein>
<evidence type="ECO:0000313" key="5">
    <source>
        <dbReference type="Proteomes" id="UP000266327"/>
    </source>
</evidence>
<dbReference type="InterPro" id="IPR000045">
    <property type="entry name" value="Prepilin_IV_endopep_pep"/>
</dbReference>
<evidence type="ECO:0000259" key="3">
    <source>
        <dbReference type="Pfam" id="PF01478"/>
    </source>
</evidence>
<feature type="domain" description="Prepilin type IV endopeptidase peptidase" evidence="3">
    <location>
        <begin position="20"/>
        <end position="121"/>
    </location>
</feature>
<evidence type="ECO:0000313" key="4">
    <source>
        <dbReference type="EMBL" id="RJG03660.1"/>
    </source>
</evidence>
<dbReference type="Proteomes" id="UP000266327">
    <property type="component" value="Unassembled WGS sequence"/>
</dbReference>
<comment type="caution">
    <text evidence="4">The sequence shown here is derived from an EMBL/GenBank/DDBJ whole genome shotgun (WGS) entry which is preliminary data.</text>
</comment>
<comment type="similarity">
    <text evidence="1">Belongs to the peptidase A24 family.</text>
</comment>
<evidence type="ECO:0000256" key="2">
    <source>
        <dbReference type="SAM" id="Phobius"/>
    </source>
</evidence>
<dbReference type="InterPro" id="IPR050882">
    <property type="entry name" value="Prepilin_peptidase/N-MTase"/>
</dbReference>
<keyword evidence="2" id="KW-1133">Transmembrane helix</keyword>
<reference evidence="5" key="1">
    <citation type="submission" date="2018-09" db="EMBL/GenBank/DDBJ databases">
        <authorList>
            <person name="Zhu H."/>
        </authorList>
    </citation>
    <scope>NUCLEOTIDE SEQUENCE [LARGE SCALE GENOMIC DNA]</scope>
    <source>
        <strain evidence="5">K1S02-23</strain>
    </source>
</reference>
<dbReference type="GO" id="GO:0006465">
    <property type="term" value="P:signal peptide processing"/>
    <property type="evidence" value="ECO:0007669"/>
    <property type="project" value="TreeGrafter"/>
</dbReference>
<name>A0A3A3GRS8_9BURK</name>
<organism evidence="4 5">
    <name type="scientific">Noviherbaspirillum sedimenti</name>
    <dbReference type="NCBI Taxonomy" id="2320865"/>
    <lineage>
        <taxon>Bacteria</taxon>
        <taxon>Pseudomonadati</taxon>
        <taxon>Pseudomonadota</taxon>
        <taxon>Betaproteobacteria</taxon>
        <taxon>Burkholderiales</taxon>
        <taxon>Oxalobacteraceae</taxon>
        <taxon>Noviherbaspirillum</taxon>
    </lineage>
</organism>
<dbReference type="EMBL" id="QYUQ01000002">
    <property type="protein sequence ID" value="RJG03660.1"/>
    <property type="molecule type" value="Genomic_DNA"/>
</dbReference>
<feature type="transmembrane region" description="Helical" evidence="2">
    <location>
        <begin position="103"/>
        <end position="126"/>
    </location>
</feature>
<gene>
    <name evidence="4" type="ORF">D3878_20400</name>
</gene>
<dbReference type="Pfam" id="PF01478">
    <property type="entry name" value="Peptidase_A24"/>
    <property type="match status" value="1"/>
</dbReference>
<dbReference type="OrthoDB" id="5508079at2"/>
<evidence type="ECO:0000256" key="1">
    <source>
        <dbReference type="ARBA" id="ARBA00005801"/>
    </source>
</evidence>
<feature type="transmembrane region" description="Helical" evidence="2">
    <location>
        <begin position="38"/>
        <end position="56"/>
    </location>
</feature>
<accession>A0A3A3GRS8</accession>
<feature type="transmembrane region" description="Helical" evidence="2">
    <location>
        <begin position="62"/>
        <end position="82"/>
    </location>
</feature>
<dbReference type="RefSeq" id="WP_119787149.1">
    <property type="nucleotide sequence ID" value="NZ_QYUQ01000002.1"/>
</dbReference>
<dbReference type="Gene3D" id="1.20.120.1220">
    <property type="match status" value="1"/>
</dbReference>
<dbReference type="PANTHER" id="PTHR30487">
    <property type="entry name" value="TYPE 4 PREPILIN-LIKE PROTEINS LEADER PEPTIDE-PROCESSING ENZYME"/>
    <property type="match status" value="1"/>
</dbReference>
<keyword evidence="2" id="KW-0472">Membrane</keyword>